<dbReference type="RefSeq" id="WP_123521623.1">
    <property type="nucleotide sequence ID" value="NZ_JBHLWF010000028.1"/>
</dbReference>
<proteinExistence type="inferred from homology"/>
<dbReference type="Proteomes" id="UP000294599">
    <property type="component" value="Unassembled WGS sequence"/>
</dbReference>
<dbReference type="GO" id="GO:0009318">
    <property type="term" value="C:exodeoxyribonuclease VII complex"/>
    <property type="evidence" value="ECO:0007669"/>
    <property type="project" value="UniProtKB-UniRule"/>
</dbReference>
<dbReference type="AlphaFoldDB" id="A0A4S3KZJ7"/>
<evidence type="ECO:0000256" key="2">
    <source>
        <dbReference type="ARBA" id="ARBA00022490"/>
    </source>
</evidence>
<dbReference type="OrthoDB" id="9801128at2"/>
<dbReference type="GO" id="GO:0008855">
    <property type="term" value="F:exodeoxyribonuclease VII activity"/>
    <property type="evidence" value="ECO:0007669"/>
    <property type="project" value="UniProtKB-UniRule"/>
</dbReference>
<gene>
    <name evidence="6" type="primary">xseB</name>
    <name evidence="7" type="ORF">EDC25_10527</name>
</gene>
<dbReference type="SUPFAM" id="SSF116842">
    <property type="entry name" value="XseB-like"/>
    <property type="match status" value="1"/>
</dbReference>
<evidence type="ECO:0000256" key="3">
    <source>
        <dbReference type="ARBA" id="ARBA00022722"/>
    </source>
</evidence>
<comment type="catalytic activity">
    <reaction evidence="6">
        <text>Exonucleolytic cleavage in either 5'- to 3'- or 3'- to 5'-direction to yield nucleoside 5'-phosphates.</text>
        <dbReference type="EC" id="3.1.11.6"/>
    </reaction>
</comment>
<comment type="subcellular location">
    <subcellularLocation>
        <location evidence="6">Cytoplasm</location>
    </subcellularLocation>
</comment>
<comment type="function">
    <text evidence="6">Bidirectionally degrades single-stranded DNA into large acid-insoluble oligonucleotides, which are then degraded further into small acid-soluble oligonucleotides.</text>
</comment>
<keyword evidence="5 6" id="KW-0269">Exonuclease</keyword>
<keyword evidence="2 6" id="KW-0963">Cytoplasm</keyword>
<evidence type="ECO:0000313" key="7">
    <source>
        <dbReference type="EMBL" id="TCS99595.1"/>
    </source>
</evidence>
<accession>A0A4S3KZJ7</accession>
<dbReference type="NCBIfam" id="TIGR01280">
    <property type="entry name" value="xseB"/>
    <property type="match status" value="1"/>
</dbReference>
<dbReference type="Pfam" id="PF02609">
    <property type="entry name" value="Exonuc_VII_S"/>
    <property type="match status" value="1"/>
</dbReference>
<evidence type="ECO:0000256" key="1">
    <source>
        <dbReference type="ARBA" id="ARBA00009998"/>
    </source>
</evidence>
<dbReference type="Gene3D" id="1.10.287.1040">
    <property type="entry name" value="Exonuclease VII, small subunit"/>
    <property type="match status" value="1"/>
</dbReference>
<comment type="subunit">
    <text evidence="6">Heterooligomer composed of large and small subunits.</text>
</comment>
<dbReference type="GO" id="GO:0005829">
    <property type="term" value="C:cytosol"/>
    <property type="evidence" value="ECO:0007669"/>
    <property type="project" value="TreeGrafter"/>
</dbReference>
<protein>
    <recommendedName>
        <fullName evidence="6">Exodeoxyribonuclease 7 small subunit</fullName>
        <ecNumber evidence="6">3.1.11.6</ecNumber>
    </recommendedName>
    <alternativeName>
        <fullName evidence="6">Exodeoxyribonuclease VII small subunit</fullName>
        <shortName evidence="6">Exonuclease VII small subunit</shortName>
    </alternativeName>
</protein>
<organism evidence="7 8">
    <name type="scientific">Pseudofulvimonas gallinarii</name>
    <dbReference type="NCBI Taxonomy" id="634155"/>
    <lineage>
        <taxon>Bacteria</taxon>
        <taxon>Pseudomonadati</taxon>
        <taxon>Pseudomonadota</taxon>
        <taxon>Gammaproteobacteria</taxon>
        <taxon>Lysobacterales</taxon>
        <taxon>Rhodanobacteraceae</taxon>
        <taxon>Pseudofulvimonas</taxon>
    </lineage>
</organism>
<sequence length="87" mass="9335">MSKTPTATPAQDALPVAEFENALGELEGLVARMETGELSLDDSLGNFERGIALYRQCQRALDQADLKVRQLLDAADPDSAVAFDPDA</sequence>
<evidence type="ECO:0000313" key="8">
    <source>
        <dbReference type="Proteomes" id="UP000294599"/>
    </source>
</evidence>
<dbReference type="InterPro" id="IPR003761">
    <property type="entry name" value="Exonuc_VII_S"/>
</dbReference>
<comment type="caution">
    <text evidence="7">The sequence shown here is derived from an EMBL/GenBank/DDBJ whole genome shotgun (WGS) entry which is preliminary data.</text>
</comment>
<reference evidence="7 8" key="1">
    <citation type="submission" date="2019-03" db="EMBL/GenBank/DDBJ databases">
        <title>Genomic Encyclopedia of Type Strains, Phase IV (KMG-IV): sequencing the most valuable type-strain genomes for metagenomic binning, comparative biology and taxonomic classification.</title>
        <authorList>
            <person name="Goeker M."/>
        </authorList>
    </citation>
    <scope>NUCLEOTIDE SEQUENCE [LARGE SCALE GENOMIC DNA]</scope>
    <source>
        <strain evidence="7 8">DSM 21944</strain>
    </source>
</reference>
<name>A0A4S3KZJ7_9GAMM</name>
<dbReference type="EC" id="3.1.11.6" evidence="6"/>
<dbReference type="GO" id="GO:0006308">
    <property type="term" value="P:DNA catabolic process"/>
    <property type="evidence" value="ECO:0007669"/>
    <property type="project" value="UniProtKB-UniRule"/>
</dbReference>
<evidence type="ECO:0000256" key="6">
    <source>
        <dbReference type="HAMAP-Rule" id="MF_00337"/>
    </source>
</evidence>
<evidence type="ECO:0000256" key="5">
    <source>
        <dbReference type="ARBA" id="ARBA00022839"/>
    </source>
</evidence>
<keyword evidence="4 6" id="KW-0378">Hydrolase</keyword>
<dbReference type="InterPro" id="IPR037004">
    <property type="entry name" value="Exonuc_VII_ssu_sf"/>
</dbReference>
<dbReference type="PANTHER" id="PTHR34137:SF1">
    <property type="entry name" value="EXODEOXYRIBONUCLEASE 7 SMALL SUBUNIT"/>
    <property type="match status" value="1"/>
</dbReference>
<dbReference type="HAMAP" id="MF_00337">
    <property type="entry name" value="Exonuc_7_S"/>
    <property type="match status" value="1"/>
</dbReference>
<dbReference type="PANTHER" id="PTHR34137">
    <property type="entry name" value="EXODEOXYRIBONUCLEASE 7 SMALL SUBUNIT"/>
    <property type="match status" value="1"/>
</dbReference>
<dbReference type="EMBL" id="SMAF01000005">
    <property type="protein sequence ID" value="TCS99595.1"/>
    <property type="molecule type" value="Genomic_DNA"/>
</dbReference>
<evidence type="ECO:0000256" key="4">
    <source>
        <dbReference type="ARBA" id="ARBA00022801"/>
    </source>
</evidence>
<keyword evidence="8" id="KW-1185">Reference proteome</keyword>
<comment type="similarity">
    <text evidence="1 6">Belongs to the XseB family.</text>
</comment>
<keyword evidence="3 6" id="KW-0540">Nuclease</keyword>
<dbReference type="NCBIfam" id="NF002140">
    <property type="entry name" value="PRK00977.1-4"/>
    <property type="match status" value="1"/>
</dbReference>